<organism evidence="2 3">
    <name type="scientific">Corynebacterium canis</name>
    <dbReference type="NCBI Taxonomy" id="679663"/>
    <lineage>
        <taxon>Bacteria</taxon>
        <taxon>Bacillati</taxon>
        <taxon>Actinomycetota</taxon>
        <taxon>Actinomycetes</taxon>
        <taxon>Mycobacteriales</taxon>
        <taxon>Corynebacteriaceae</taxon>
        <taxon>Corynebacterium</taxon>
    </lineage>
</organism>
<keyword evidence="3" id="KW-1185">Reference proteome</keyword>
<dbReference type="OrthoDB" id="5191634at2"/>
<evidence type="ECO:0000313" key="3">
    <source>
        <dbReference type="Proteomes" id="UP000320791"/>
    </source>
</evidence>
<evidence type="ECO:0000313" key="2">
    <source>
        <dbReference type="EMBL" id="TWT26733.1"/>
    </source>
</evidence>
<dbReference type="RefSeq" id="WP_146324009.1">
    <property type="nucleotide sequence ID" value="NZ_BAABLR010000007.1"/>
</dbReference>
<protein>
    <submittedName>
        <fullName evidence="2">Uncharacterized protein</fullName>
    </submittedName>
</protein>
<evidence type="ECO:0000256" key="1">
    <source>
        <dbReference type="SAM" id="MobiDB-lite"/>
    </source>
</evidence>
<reference evidence="2 3" key="1">
    <citation type="submission" date="2019-08" db="EMBL/GenBank/DDBJ databases">
        <authorList>
            <person name="Lei W."/>
        </authorList>
    </citation>
    <scope>NUCLEOTIDE SEQUENCE [LARGE SCALE GENOMIC DNA]</scope>
    <source>
        <strain evidence="2 3">CCUG 58627</strain>
    </source>
</reference>
<dbReference type="Proteomes" id="UP000320791">
    <property type="component" value="Unassembled WGS sequence"/>
</dbReference>
<dbReference type="AlphaFoldDB" id="A0A5C5UMB8"/>
<name>A0A5C5UMB8_9CORY</name>
<feature type="region of interest" description="Disordered" evidence="1">
    <location>
        <begin position="1"/>
        <end position="22"/>
    </location>
</feature>
<dbReference type="EMBL" id="VOHM01000007">
    <property type="protein sequence ID" value="TWT26733.1"/>
    <property type="molecule type" value="Genomic_DNA"/>
</dbReference>
<gene>
    <name evidence="2" type="ORF">FRX94_04895</name>
</gene>
<accession>A0A5C5UMB8</accession>
<comment type="caution">
    <text evidence="2">The sequence shown here is derived from an EMBL/GenBank/DDBJ whole genome shotgun (WGS) entry which is preliminary data.</text>
</comment>
<sequence>MANMEKKGYVDPGWPEHAPGDGHVVTELISKVSGASSPYGDETPFPLPAEKLGYVHPYTRTNKP</sequence>
<proteinExistence type="predicted"/>